<organism evidence="2 3">
    <name type="scientific">Aliivibrio sifiae</name>
    <dbReference type="NCBI Taxonomy" id="566293"/>
    <lineage>
        <taxon>Bacteria</taxon>
        <taxon>Pseudomonadati</taxon>
        <taxon>Pseudomonadota</taxon>
        <taxon>Gammaproteobacteria</taxon>
        <taxon>Vibrionales</taxon>
        <taxon>Vibrionaceae</taxon>
        <taxon>Aliivibrio</taxon>
    </lineage>
</organism>
<accession>A0A2S7X4G4</accession>
<keyword evidence="1" id="KW-0472">Membrane</keyword>
<gene>
    <name evidence="2" type="ORF">BTO22_16810</name>
</gene>
<sequence>MTISKVFQRDLLGLILVALTALVALYVLLNMLALFAYLNQETQIASTFLEQSFYLIVFVIPPYFIEKYIKHLNVLIP</sequence>
<dbReference type="EMBL" id="MSCO01000002">
    <property type="protein sequence ID" value="PQJ85127.1"/>
    <property type="molecule type" value="Genomic_DNA"/>
</dbReference>
<proteinExistence type="predicted"/>
<reference evidence="2 3" key="1">
    <citation type="submission" date="2016-12" db="EMBL/GenBank/DDBJ databases">
        <title>Diversity of luminous bacteria.</title>
        <authorList>
            <person name="Yoshizawa S."/>
            <person name="Kogure K."/>
        </authorList>
    </citation>
    <scope>NUCLEOTIDE SEQUENCE [LARGE SCALE GENOMIC DNA]</scope>
    <source>
        <strain evidence="2 3">ATCC 33715</strain>
    </source>
</reference>
<dbReference type="GO" id="GO:0016740">
    <property type="term" value="F:transferase activity"/>
    <property type="evidence" value="ECO:0007669"/>
    <property type="project" value="UniProtKB-KW"/>
</dbReference>
<dbReference type="RefSeq" id="WP_105056480.1">
    <property type="nucleotide sequence ID" value="NZ_CAWNRT010000002.1"/>
</dbReference>
<dbReference type="OrthoDB" id="5828728at2"/>
<keyword evidence="1" id="KW-0812">Transmembrane</keyword>
<dbReference type="AlphaFoldDB" id="A0A2S7X4G4"/>
<dbReference type="Proteomes" id="UP000239263">
    <property type="component" value="Unassembled WGS sequence"/>
</dbReference>
<protein>
    <submittedName>
        <fullName evidence="2">D-fructose-6-phosphate amidotransferase</fullName>
    </submittedName>
</protein>
<feature type="transmembrane region" description="Helical" evidence="1">
    <location>
        <begin position="44"/>
        <end position="65"/>
    </location>
</feature>
<evidence type="ECO:0000313" key="3">
    <source>
        <dbReference type="Proteomes" id="UP000239263"/>
    </source>
</evidence>
<evidence type="ECO:0000313" key="2">
    <source>
        <dbReference type="EMBL" id="PQJ85127.1"/>
    </source>
</evidence>
<keyword evidence="2" id="KW-0808">Transferase</keyword>
<comment type="caution">
    <text evidence="2">The sequence shown here is derived from an EMBL/GenBank/DDBJ whole genome shotgun (WGS) entry which is preliminary data.</text>
</comment>
<feature type="transmembrane region" description="Helical" evidence="1">
    <location>
        <begin position="12"/>
        <end position="38"/>
    </location>
</feature>
<name>A0A2S7X4G4_9GAMM</name>
<evidence type="ECO:0000256" key="1">
    <source>
        <dbReference type="SAM" id="Phobius"/>
    </source>
</evidence>
<keyword evidence="1" id="KW-1133">Transmembrane helix</keyword>